<evidence type="ECO:0008006" key="8">
    <source>
        <dbReference type="Google" id="ProtNLM"/>
    </source>
</evidence>
<evidence type="ECO:0000256" key="3">
    <source>
        <dbReference type="ARBA" id="ARBA00022989"/>
    </source>
</evidence>
<gene>
    <name evidence="6" type="ORF">LU635_12340</name>
</gene>
<feature type="transmembrane region" description="Helical" evidence="5">
    <location>
        <begin position="122"/>
        <end position="139"/>
    </location>
</feature>
<proteinExistence type="predicted"/>
<dbReference type="InterPro" id="IPR032808">
    <property type="entry name" value="DoxX"/>
</dbReference>
<evidence type="ECO:0000256" key="4">
    <source>
        <dbReference type="ARBA" id="ARBA00023136"/>
    </source>
</evidence>
<evidence type="ECO:0000256" key="1">
    <source>
        <dbReference type="ARBA" id="ARBA00004141"/>
    </source>
</evidence>
<dbReference type="RefSeq" id="WP_240099680.1">
    <property type="nucleotide sequence ID" value="NZ_JAJSON010000025.1"/>
</dbReference>
<feature type="transmembrane region" description="Helical" evidence="5">
    <location>
        <begin position="85"/>
        <end position="102"/>
    </location>
</feature>
<dbReference type="Pfam" id="PF07681">
    <property type="entry name" value="DoxX"/>
    <property type="match status" value="1"/>
</dbReference>
<keyword evidence="4 5" id="KW-0472">Membrane</keyword>
<protein>
    <recommendedName>
        <fullName evidence="8">DoxX family protein</fullName>
    </recommendedName>
</protein>
<feature type="transmembrane region" description="Helical" evidence="5">
    <location>
        <begin position="21"/>
        <end position="40"/>
    </location>
</feature>
<dbReference type="EMBL" id="JAJSON010000025">
    <property type="protein sequence ID" value="MCG9972430.1"/>
    <property type="molecule type" value="Genomic_DNA"/>
</dbReference>
<evidence type="ECO:0000313" key="6">
    <source>
        <dbReference type="EMBL" id="MCG9972430.1"/>
    </source>
</evidence>
<keyword evidence="2 5" id="KW-0812">Transmembrane</keyword>
<organism evidence="6 7">
    <name type="scientific">Christiangramia crocea</name>
    <dbReference type="NCBI Taxonomy" id="2904124"/>
    <lineage>
        <taxon>Bacteria</taxon>
        <taxon>Pseudomonadati</taxon>
        <taxon>Bacteroidota</taxon>
        <taxon>Flavobacteriia</taxon>
        <taxon>Flavobacteriales</taxon>
        <taxon>Flavobacteriaceae</taxon>
        <taxon>Christiangramia</taxon>
    </lineage>
</organism>
<evidence type="ECO:0000256" key="2">
    <source>
        <dbReference type="ARBA" id="ARBA00022692"/>
    </source>
</evidence>
<reference evidence="6" key="1">
    <citation type="submission" date="2021-12" db="EMBL/GenBank/DDBJ databases">
        <title>Description of Gramella crocea sp. nov., a new bacterium isolated from activated sludge.</title>
        <authorList>
            <person name="Zhang X."/>
        </authorList>
    </citation>
    <scope>NUCLEOTIDE SEQUENCE</scope>
    <source>
        <strain evidence="6">YB25</strain>
    </source>
</reference>
<sequence>MSKIKQLDFKISRWMYVHGKPILRYSLALIFIWFGFLKITGDSPASDVVAATVFWFDPEVFIPVLGVWEVLIGIFLCFKKTIRLAIFLLVFQMPGTFLPLIILPEVCFTEIPLKLSMEGQYILKNLIIISAAIVVGGSIREPEFVENNIKSSDAEPDS</sequence>
<dbReference type="AlphaFoldDB" id="A0A9X1UYD5"/>
<keyword evidence="3 5" id="KW-1133">Transmembrane helix</keyword>
<keyword evidence="7" id="KW-1185">Reference proteome</keyword>
<accession>A0A9X1UYD5</accession>
<evidence type="ECO:0000313" key="7">
    <source>
        <dbReference type="Proteomes" id="UP001139344"/>
    </source>
</evidence>
<dbReference type="Proteomes" id="UP001139344">
    <property type="component" value="Unassembled WGS sequence"/>
</dbReference>
<evidence type="ECO:0000256" key="5">
    <source>
        <dbReference type="SAM" id="Phobius"/>
    </source>
</evidence>
<feature type="transmembrane region" description="Helical" evidence="5">
    <location>
        <begin position="60"/>
        <end position="78"/>
    </location>
</feature>
<comment type="subcellular location">
    <subcellularLocation>
        <location evidence="1">Membrane</location>
        <topology evidence="1">Multi-pass membrane protein</topology>
    </subcellularLocation>
</comment>
<comment type="caution">
    <text evidence="6">The sequence shown here is derived from an EMBL/GenBank/DDBJ whole genome shotgun (WGS) entry which is preliminary data.</text>
</comment>
<name>A0A9X1UYD5_9FLAO</name>